<proteinExistence type="predicted"/>
<dbReference type="InterPro" id="IPR024119">
    <property type="entry name" value="TF_DEAF-1"/>
</dbReference>
<dbReference type="PANTHER" id="PTHR10237">
    <property type="entry name" value="DEFORMED EPIDERMAL AUTOREGULATORY FACTOR 1 HOMOLOG SUPPRESSIN"/>
    <property type="match status" value="1"/>
</dbReference>
<dbReference type="Proteomes" id="UP000683000">
    <property type="component" value="Unassembled WGS sequence"/>
</dbReference>
<dbReference type="InterPro" id="IPR002893">
    <property type="entry name" value="Znf_MYND"/>
</dbReference>
<evidence type="ECO:0000313" key="8">
    <source>
        <dbReference type="Proteomes" id="UP000683000"/>
    </source>
</evidence>
<organism evidence="7 8">
    <name type="scientific">Boletus reticuloceps</name>
    <dbReference type="NCBI Taxonomy" id="495285"/>
    <lineage>
        <taxon>Eukaryota</taxon>
        <taxon>Fungi</taxon>
        <taxon>Dikarya</taxon>
        <taxon>Basidiomycota</taxon>
        <taxon>Agaricomycotina</taxon>
        <taxon>Agaricomycetes</taxon>
        <taxon>Agaricomycetidae</taxon>
        <taxon>Boletales</taxon>
        <taxon>Boletineae</taxon>
        <taxon>Boletaceae</taxon>
        <taxon>Boletoideae</taxon>
        <taxon>Boletus</taxon>
    </lineage>
</organism>
<dbReference type="PANTHER" id="PTHR10237:SF14">
    <property type="entry name" value="MYND-TYPE DOMAIN-CONTAINING PROTEIN"/>
    <property type="match status" value="1"/>
</dbReference>
<evidence type="ECO:0000256" key="5">
    <source>
        <dbReference type="PROSITE-ProRule" id="PRU00134"/>
    </source>
</evidence>
<dbReference type="EMBL" id="JAGFBS010000008">
    <property type="protein sequence ID" value="KAG6377918.1"/>
    <property type="molecule type" value="Genomic_DNA"/>
</dbReference>
<evidence type="ECO:0000256" key="1">
    <source>
        <dbReference type="ARBA" id="ARBA00022723"/>
    </source>
</evidence>
<dbReference type="SUPFAM" id="SSF144232">
    <property type="entry name" value="HIT/MYND zinc finger-like"/>
    <property type="match status" value="1"/>
</dbReference>
<dbReference type="AlphaFoldDB" id="A0A8I3AAE3"/>
<dbReference type="PROSITE" id="PS01360">
    <property type="entry name" value="ZF_MYND_1"/>
    <property type="match status" value="1"/>
</dbReference>
<dbReference type="Gene3D" id="1.25.40.20">
    <property type="entry name" value="Ankyrin repeat-containing domain"/>
    <property type="match status" value="1"/>
</dbReference>
<evidence type="ECO:0000256" key="3">
    <source>
        <dbReference type="ARBA" id="ARBA00022833"/>
    </source>
</evidence>
<evidence type="ECO:0000313" key="7">
    <source>
        <dbReference type="EMBL" id="KAG6377918.1"/>
    </source>
</evidence>
<dbReference type="OrthoDB" id="194358at2759"/>
<gene>
    <name evidence="7" type="ORF">JVT61DRAFT_14707</name>
</gene>
<dbReference type="InterPro" id="IPR036770">
    <property type="entry name" value="Ankyrin_rpt-contain_sf"/>
</dbReference>
<dbReference type="GO" id="GO:0000981">
    <property type="term" value="F:DNA-binding transcription factor activity, RNA polymerase II-specific"/>
    <property type="evidence" value="ECO:0007669"/>
    <property type="project" value="TreeGrafter"/>
</dbReference>
<comment type="caution">
    <text evidence="7">The sequence shown here is derived from an EMBL/GenBank/DDBJ whole genome shotgun (WGS) entry which is preliminary data.</text>
</comment>
<sequence length="337" mass="36521">MFGNYDLVKQAVESGTAPDLSTTQTPFLFGFVSFAVLGALRLETCAPGTPMRHLDVISYLIDSGASPEIPDISGANVNAQNQFGEIPLFFSLQGGAAQIVDILMEHGADLDIADANGDSPRKMCVIYGPEVTAVIQRWERKRKGEEAPWEEKRCENCKTKGSGLKQCARCHVVRYCSTECQRAHWKTHKPACNPFCAATTVTLKPTYGGPLASSTVSKADLTRQMLGIATPTASPVRPGLTKNEAENKSMVIKIQVPVDLFTNSPIQSALGGLFIYNKKRDFVCTVTRASNPTAYDAIVQIVRSRGVGGAKAYFAAELKNPDELVVKTSEVLAEQPF</sequence>
<evidence type="ECO:0000259" key="6">
    <source>
        <dbReference type="PROSITE" id="PS50865"/>
    </source>
</evidence>
<dbReference type="PROSITE" id="PS50297">
    <property type="entry name" value="ANK_REP_REGION"/>
    <property type="match status" value="1"/>
</dbReference>
<dbReference type="InterPro" id="IPR002110">
    <property type="entry name" value="Ankyrin_rpt"/>
</dbReference>
<dbReference type="Pfam" id="PF01753">
    <property type="entry name" value="zf-MYND"/>
    <property type="match status" value="1"/>
</dbReference>
<dbReference type="GO" id="GO:0005634">
    <property type="term" value="C:nucleus"/>
    <property type="evidence" value="ECO:0007669"/>
    <property type="project" value="TreeGrafter"/>
</dbReference>
<keyword evidence="3" id="KW-0862">Zinc</keyword>
<dbReference type="PROSITE" id="PS50865">
    <property type="entry name" value="ZF_MYND_2"/>
    <property type="match status" value="1"/>
</dbReference>
<dbReference type="GO" id="GO:0008270">
    <property type="term" value="F:zinc ion binding"/>
    <property type="evidence" value="ECO:0007669"/>
    <property type="project" value="UniProtKB-KW"/>
</dbReference>
<feature type="repeat" description="ANK" evidence="4">
    <location>
        <begin position="83"/>
        <end position="115"/>
    </location>
</feature>
<keyword evidence="1" id="KW-0479">Metal-binding</keyword>
<protein>
    <recommendedName>
        <fullName evidence="6">MYND-type domain-containing protein</fullName>
    </recommendedName>
</protein>
<dbReference type="SUPFAM" id="SSF48403">
    <property type="entry name" value="Ankyrin repeat"/>
    <property type="match status" value="1"/>
</dbReference>
<evidence type="ECO:0000256" key="2">
    <source>
        <dbReference type="ARBA" id="ARBA00022771"/>
    </source>
</evidence>
<dbReference type="Gene3D" id="6.10.140.2220">
    <property type="match status" value="1"/>
</dbReference>
<keyword evidence="4" id="KW-0040">ANK repeat</keyword>
<name>A0A8I3AAE3_9AGAM</name>
<reference evidence="7" key="1">
    <citation type="submission" date="2021-03" db="EMBL/GenBank/DDBJ databases">
        <title>Evolutionary innovations through gain and loss of genes in the ectomycorrhizal Boletales.</title>
        <authorList>
            <person name="Wu G."/>
            <person name="Miyauchi S."/>
            <person name="Morin E."/>
            <person name="Yang Z.-L."/>
            <person name="Xu J."/>
            <person name="Martin F.M."/>
        </authorList>
    </citation>
    <scope>NUCLEOTIDE SEQUENCE</scope>
    <source>
        <strain evidence="7">BR01</strain>
    </source>
</reference>
<accession>A0A8I3AAE3</accession>
<keyword evidence="8" id="KW-1185">Reference proteome</keyword>
<feature type="domain" description="MYND-type" evidence="6">
    <location>
        <begin position="154"/>
        <end position="192"/>
    </location>
</feature>
<evidence type="ECO:0000256" key="4">
    <source>
        <dbReference type="PROSITE-ProRule" id="PRU00023"/>
    </source>
</evidence>
<keyword evidence="2 5" id="KW-0863">Zinc-finger</keyword>
<dbReference type="PROSITE" id="PS50088">
    <property type="entry name" value="ANK_REPEAT"/>
    <property type="match status" value="1"/>
</dbReference>